<dbReference type="InterPro" id="IPR001492">
    <property type="entry name" value="Flagellin"/>
</dbReference>
<sequence>KELANQSATSTVNDTNRESIAAEFNQLVSTIDRIVEATTYNSSNLLTGFGNQVSSTASTAVTGSATTGVTRISLSAVQDGTFTFSDTAADGDLTLGNGAVTQTLNMGTLLDGNVVASGTSVVANFDRLGVQVTLAGVGVQGAIGDYTDGDLDGTTIVVEGSTGGSFQVGPSNSFFNRLEVGISDLRATGTSLNLGGTSVASLDSARQAISYIDQATATVSVARGDLGTAQNRLNFSIAFTEVEIENISASDATIRDADVATEVTSFTRAQILVSASNSMLVQSNVSLVSALSLL</sequence>
<dbReference type="Pfam" id="PF00700">
    <property type="entry name" value="Flagellin_C"/>
    <property type="match status" value="1"/>
</dbReference>
<dbReference type="InterPro" id="IPR001029">
    <property type="entry name" value="Flagellin_N"/>
</dbReference>
<dbReference type="Gene3D" id="6.10.10.10">
    <property type="entry name" value="Flagellar export chaperone, C-terminal domain"/>
    <property type="match status" value="1"/>
</dbReference>
<organism evidence="4">
    <name type="scientific">marine metagenome</name>
    <dbReference type="NCBI Taxonomy" id="408172"/>
    <lineage>
        <taxon>unclassified sequences</taxon>
        <taxon>metagenomes</taxon>
        <taxon>ecological metagenomes</taxon>
    </lineage>
</organism>
<evidence type="ECO:0000313" key="4">
    <source>
        <dbReference type="EMBL" id="SVC01433.1"/>
    </source>
</evidence>
<evidence type="ECO:0000259" key="2">
    <source>
        <dbReference type="Pfam" id="PF00669"/>
    </source>
</evidence>
<dbReference type="PANTHER" id="PTHR42792:SF2">
    <property type="entry name" value="FLAGELLIN"/>
    <property type="match status" value="1"/>
</dbReference>
<dbReference type="Gene3D" id="1.20.1330.10">
    <property type="entry name" value="f41 fragment of flagellin, N-terminal domain"/>
    <property type="match status" value="2"/>
</dbReference>
<dbReference type="EMBL" id="UINC01068652">
    <property type="protein sequence ID" value="SVC01433.1"/>
    <property type="molecule type" value="Genomic_DNA"/>
</dbReference>
<evidence type="ECO:0000259" key="3">
    <source>
        <dbReference type="Pfam" id="PF00700"/>
    </source>
</evidence>
<name>A0A382IRE3_9ZZZZ</name>
<dbReference type="InterPro" id="IPR046358">
    <property type="entry name" value="Flagellin_C"/>
</dbReference>
<feature type="non-terminal residue" evidence="4">
    <location>
        <position position="1"/>
    </location>
</feature>
<evidence type="ECO:0000256" key="1">
    <source>
        <dbReference type="ARBA" id="ARBA00023143"/>
    </source>
</evidence>
<dbReference type="SUPFAM" id="SSF64518">
    <property type="entry name" value="Phase 1 flagellin"/>
    <property type="match status" value="1"/>
</dbReference>
<feature type="domain" description="Flagellin N-terminal" evidence="2">
    <location>
        <begin position="1"/>
        <end position="48"/>
    </location>
</feature>
<gene>
    <name evidence="4" type="ORF">METZ01_LOCUS254287</name>
</gene>
<dbReference type="Gene3D" id="2.30.220.10">
    <property type="entry name" value="f41 fragment of flagellin, C-terminal domain"/>
    <property type="match status" value="1"/>
</dbReference>
<reference evidence="4" key="1">
    <citation type="submission" date="2018-05" db="EMBL/GenBank/DDBJ databases">
        <authorList>
            <person name="Lanie J.A."/>
            <person name="Ng W.-L."/>
            <person name="Kazmierczak K.M."/>
            <person name="Andrzejewski T.M."/>
            <person name="Davidsen T.M."/>
            <person name="Wayne K.J."/>
            <person name="Tettelin H."/>
            <person name="Glass J.I."/>
            <person name="Rusch D."/>
            <person name="Podicherti R."/>
            <person name="Tsui H.-C.T."/>
            <person name="Winkler M.E."/>
        </authorList>
    </citation>
    <scope>NUCLEOTIDE SEQUENCE</scope>
</reference>
<proteinExistence type="predicted"/>
<accession>A0A382IRE3</accession>
<dbReference type="Gene3D" id="2.170.280.10">
    <property type="entry name" value="f41 fragment of flagellin, middle domain"/>
    <property type="match status" value="1"/>
</dbReference>
<dbReference type="InterPro" id="IPR042187">
    <property type="entry name" value="Flagellin_C_sub2"/>
</dbReference>
<dbReference type="PANTHER" id="PTHR42792">
    <property type="entry name" value="FLAGELLIN"/>
    <property type="match status" value="1"/>
</dbReference>
<feature type="domain" description="Flagellin C-terminal" evidence="3">
    <location>
        <begin position="209"/>
        <end position="291"/>
    </location>
</feature>
<dbReference type="GO" id="GO:0005198">
    <property type="term" value="F:structural molecule activity"/>
    <property type="evidence" value="ECO:0007669"/>
    <property type="project" value="InterPro"/>
</dbReference>
<evidence type="ECO:0008006" key="5">
    <source>
        <dbReference type="Google" id="ProtNLM"/>
    </source>
</evidence>
<dbReference type="GO" id="GO:0009288">
    <property type="term" value="C:bacterial-type flagellum"/>
    <property type="evidence" value="ECO:0007669"/>
    <property type="project" value="InterPro"/>
</dbReference>
<protein>
    <recommendedName>
        <fullName evidence="5">Flagellin</fullName>
    </recommendedName>
</protein>
<keyword evidence="1" id="KW-0975">Bacterial flagellum</keyword>
<dbReference type="Pfam" id="PF00669">
    <property type="entry name" value="Flagellin_N"/>
    <property type="match status" value="1"/>
</dbReference>
<dbReference type="AlphaFoldDB" id="A0A382IRE3"/>